<dbReference type="EC" id="3.5.1.1" evidence="2"/>
<dbReference type="PANTHER" id="PTHR12993:SF11">
    <property type="entry name" value="N-ACETYLGLUCOSAMINYL-PHOSPHATIDYLINOSITOL DE-N-ACETYLASE"/>
    <property type="match status" value="1"/>
</dbReference>
<dbReference type="Pfam" id="PF02585">
    <property type="entry name" value="PIG-L"/>
    <property type="match status" value="1"/>
</dbReference>
<evidence type="ECO:0000256" key="2">
    <source>
        <dbReference type="ARBA" id="ARBA00012920"/>
    </source>
</evidence>
<dbReference type="RefSeq" id="WP_006822883.1">
    <property type="nucleotide sequence ID" value="NZ_CP004350.1"/>
</dbReference>
<dbReference type="Proteomes" id="UP000019226">
    <property type="component" value="Chromosome"/>
</dbReference>
<dbReference type="Gene3D" id="3.40.50.10320">
    <property type="entry name" value="LmbE-like"/>
    <property type="match status" value="1"/>
</dbReference>
<proteinExistence type="inferred from homology"/>
<keyword evidence="6" id="KW-1185">Reference proteome</keyword>
<dbReference type="PROSITE" id="PS00144">
    <property type="entry name" value="ASN_GLN_ASE_1"/>
    <property type="match status" value="1"/>
</dbReference>
<organism evidence="5 6">
    <name type="scientific">Corynebacterium casei LMG S-19264</name>
    <dbReference type="NCBI Taxonomy" id="1285583"/>
    <lineage>
        <taxon>Bacteria</taxon>
        <taxon>Bacillati</taxon>
        <taxon>Actinomycetota</taxon>
        <taxon>Actinomycetes</taxon>
        <taxon>Mycobacteriales</taxon>
        <taxon>Corynebacteriaceae</taxon>
        <taxon>Corynebacterium</taxon>
    </lineage>
</organism>
<gene>
    <name evidence="5" type="ORF">CCASEI_09090</name>
</gene>
<evidence type="ECO:0000313" key="5">
    <source>
        <dbReference type="EMBL" id="AHI20381.1"/>
    </source>
</evidence>
<dbReference type="PANTHER" id="PTHR12993">
    <property type="entry name" value="N-ACETYLGLUCOSAMINYL-PHOSPHATIDYLINOSITOL DE-N-ACETYLASE-RELATED"/>
    <property type="match status" value="1"/>
</dbReference>
<dbReference type="InterPro" id="IPR020827">
    <property type="entry name" value="Asparaginase/glutaminase_AS1"/>
</dbReference>
<comment type="similarity">
    <text evidence="1">Belongs to the asparaginase 1 family.</text>
</comment>
<reference evidence="6" key="1">
    <citation type="submission" date="2013-02" db="EMBL/GenBank/DDBJ databases">
        <title>The complete genome sequence of Corynebacterium casei LMG S-19264 (=DSM 44701).</title>
        <authorList>
            <person name="Ruckert C."/>
            <person name="Albersmeier A."/>
            <person name="Kalinowski J."/>
        </authorList>
    </citation>
    <scope>NUCLEOTIDE SEQUENCE [LARGE SCALE GENOMIC DNA]</scope>
    <source>
        <strain evidence="6">LMG S-19264</strain>
    </source>
</reference>
<sequence length="325" mass="35117">MTNRISSKFAGKRVLVVHAHPDDEVLFTGGTIAELTMHGADVLLLTATLGEEGEVIGKRFKALEGSDLLGGFRIRELQDAARAIGARSEHLIAPGHLRDSGMVSSPAHENPRALVNCVDEAAGGIEKHLARFKPHAVITYGPDGGYGHPDHIAVHQATERACKAAGVTNIWWTIYQREAIYQALDTVTAADGWHKPSDAYLHNFTNAAYDLKLPLSDAALGAKIAGIAAHPTQVWLGNGTVTETNPVPAWAICHEPALAPVAYALSNNLVMPIIRAEYLQRSRGESTPLDADLAADAARLHTADHKPLNGDVWEEFFNEYLIRSL</sequence>
<accession>A0ABN4CE25</accession>
<dbReference type="InterPro" id="IPR024078">
    <property type="entry name" value="LmbE-like_dom_sf"/>
</dbReference>
<evidence type="ECO:0000313" key="6">
    <source>
        <dbReference type="Proteomes" id="UP000019226"/>
    </source>
</evidence>
<name>A0ABN4CE25_9CORY</name>
<dbReference type="InterPro" id="IPR003737">
    <property type="entry name" value="GlcNAc_PI_deacetylase-related"/>
</dbReference>
<keyword evidence="3" id="KW-0862">Zinc</keyword>
<dbReference type="EMBL" id="CP004350">
    <property type="protein sequence ID" value="AHI20381.1"/>
    <property type="molecule type" value="Genomic_DNA"/>
</dbReference>
<evidence type="ECO:0000256" key="1">
    <source>
        <dbReference type="ARBA" id="ARBA00010518"/>
    </source>
</evidence>
<dbReference type="SUPFAM" id="SSF102588">
    <property type="entry name" value="LmbE-like"/>
    <property type="match status" value="1"/>
</dbReference>
<evidence type="ECO:0000256" key="4">
    <source>
        <dbReference type="PROSITE-ProRule" id="PRU10099"/>
    </source>
</evidence>
<dbReference type="GeneID" id="82877949"/>
<feature type="active site" evidence="4">
    <location>
        <position position="31"/>
    </location>
</feature>
<evidence type="ECO:0000256" key="3">
    <source>
        <dbReference type="ARBA" id="ARBA00022833"/>
    </source>
</evidence>
<protein>
    <recommendedName>
        <fullName evidence="2">asparaginase</fullName>
        <ecNumber evidence="2">3.5.1.1</ecNumber>
    </recommendedName>
</protein>